<dbReference type="AlphaFoldDB" id="W5YME3"/>
<evidence type="ECO:0008006" key="3">
    <source>
        <dbReference type="Google" id="ProtNLM"/>
    </source>
</evidence>
<sequence>MSLDSFFFFNQTRTVFILGADGDDENAESDAYDYRMLAVKTRLKHRFPVAGHDHELKLGWRYEARDYDEPVSSVDNPLTSPLLGPGTISSEPRDDRIATVDASYGIGLTEWLITEARIEYIDYRSSLDSAEYDETVASLNLRAEF</sequence>
<gene>
    <name evidence="1" type="ORF">AU14_15580</name>
</gene>
<proteinExistence type="predicted"/>
<keyword evidence="2" id="KW-1185">Reference proteome</keyword>
<evidence type="ECO:0000313" key="1">
    <source>
        <dbReference type="EMBL" id="AHI30215.1"/>
    </source>
</evidence>
<name>W5YME3_9GAMM</name>
<organism evidence="1 2">
    <name type="scientific">Marinobacter similis</name>
    <dbReference type="NCBI Taxonomy" id="1420916"/>
    <lineage>
        <taxon>Bacteria</taxon>
        <taxon>Pseudomonadati</taxon>
        <taxon>Pseudomonadota</taxon>
        <taxon>Gammaproteobacteria</taxon>
        <taxon>Pseudomonadales</taxon>
        <taxon>Marinobacteraceae</taxon>
        <taxon>Marinobacter</taxon>
    </lineage>
</organism>
<dbReference type="STRING" id="1420916.AU14_15580"/>
<protein>
    <recommendedName>
        <fullName evidence="3">Porin domain-containing protein</fullName>
    </recommendedName>
</protein>
<accession>W5YME3</accession>
<dbReference type="KEGG" id="msx:AU14_15580"/>
<dbReference type="OrthoDB" id="6380601at2"/>
<dbReference type="HOGENOM" id="CLU_1784573_0_0_6"/>
<dbReference type="Proteomes" id="UP000061489">
    <property type="component" value="Chromosome"/>
</dbReference>
<reference evidence="1 2" key="1">
    <citation type="journal article" date="2014" name="Genome Announc.">
        <title>Draft Genome Sequences of Marinobacter similis A3d10T and Marinobacter salarius R9SW1T.</title>
        <authorList>
            <person name="Ivanova E.P."/>
            <person name="Ng H.J."/>
            <person name="Webb H.K."/>
            <person name="Feng G."/>
            <person name="Oshima K."/>
            <person name="Hattori M."/>
            <person name="Ohkuma M."/>
            <person name="Sergeev A.F."/>
            <person name="Mikhailov V.V."/>
            <person name="Crawford R.J."/>
            <person name="Sawabe T."/>
        </authorList>
    </citation>
    <scope>NUCLEOTIDE SEQUENCE [LARGE SCALE GENOMIC DNA]</scope>
    <source>
        <strain evidence="1 2">A3d10</strain>
    </source>
</reference>
<dbReference type="RefSeq" id="WP_041342103.1">
    <property type="nucleotide sequence ID" value="NZ_CP007151.1"/>
</dbReference>
<dbReference type="EMBL" id="CP007151">
    <property type="protein sequence ID" value="AHI30215.1"/>
    <property type="molecule type" value="Genomic_DNA"/>
</dbReference>
<evidence type="ECO:0000313" key="2">
    <source>
        <dbReference type="Proteomes" id="UP000061489"/>
    </source>
</evidence>